<dbReference type="PANTHER" id="PTHR23530:SF1">
    <property type="entry name" value="PERMEASE, MAJOR FACILITATOR SUPERFAMILY-RELATED"/>
    <property type="match status" value="1"/>
</dbReference>
<dbReference type="eggNOG" id="COG2223">
    <property type="taxonomic scope" value="Bacteria"/>
</dbReference>
<comment type="subcellular location">
    <subcellularLocation>
        <location evidence="1">Cell membrane</location>
        <topology evidence="1">Multi-pass membrane protein</topology>
    </subcellularLocation>
</comment>
<dbReference type="PANTHER" id="PTHR23530">
    <property type="entry name" value="TRANSPORT PROTEIN-RELATED"/>
    <property type="match status" value="1"/>
</dbReference>
<keyword evidence="2" id="KW-1133">Transmembrane helix</keyword>
<gene>
    <name evidence="3" type="ORF">ROSEINA2194_03598</name>
</gene>
<dbReference type="GO" id="GO:0022857">
    <property type="term" value="F:transmembrane transporter activity"/>
    <property type="evidence" value="ECO:0007669"/>
    <property type="project" value="InterPro"/>
</dbReference>
<evidence type="ECO:0000256" key="2">
    <source>
        <dbReference type="SAM" id="Phobius"/>
    </source>
</evidence>
<dbReference type="RefSeq" id="WP_007889688.1">
    <property type="nucleotide sequence ID" value="NZ_ACFY01000152.1"/>
</dbReference>
<keyword evidence="2" id="KW-0472">Membrane</keyword>
<dbReference type="EMBL" id="ACFY01000152">
    <property type="protein sequence ID" value="EEG92543.1"/>
    <property type="molecule type" value="Genomic_DNA"/>
</dbReference>
<reference evidence="3 4" key="2">
    <citation type="submission" date="2009-03" db="EMBL/GenBank/DDBJ databases">
        <title>Draft genome sequence of Roseburia inulinivorans (DSM 16841).</title>
        <authorList>
            <person name="Sudarsanam P."/>
            <person name="Ley R."/>
            <person name="Guruge J."/>
            <person name="Turnbaugh P.J."/>
            <person name="Mahowald M."/>
            <person name="Liep D."/>
            <person name="Gordon J."/>
        </authorList>
    </citation>
    <scope>NUCLEOTIDE SEQUENCE [LARGE SCALE GENOMIC DNA]</scope>
    <source>
        <strain evidence="3 4">DSM 16841</strain>
    </source>
</reference>
<feature type="transmembrane region" description="Helical" evidence="2">
    <location>
        <begin position="71"/>
        <end position="98"/>
    </location>
</feature>
<reference evidence="3 4" key="1">
    <citation type="submission" date="2009-02" db="EMBL/GenBank/DDBJ databases">
        <authorList>
            <person name="Fulton L."/>
            <person name="Clifton S."/>
            <person name="Fulton B."/>
            <person name="Xu J."/>
            <person name="Minx P."/>
            <person name="Pepin K.H."/>
            <person name="Johnson M."/>
            <person name="Bhonagiri V."/>
            <person name="Nash W.E."/>
            <person name="Mardis E.R."/>
            <person name="Wilson R.K."/>
        </authorList>
    </citation>
    <scope>NUCLEOTIDE SEQUENCE [LARGE SCALE GENOMIC DNA]</scope>
    <source>
        <strain evidence="3 4">DSM 16841</strain>
    </source>
</reference>
<dbReference type="InterPro" id="IPR036259">
    <property type="entry name" value="MFS_trans_sf"/>
</dbReference>
<dbReference type="AlphaFoldDB" id="C0FXV9"/>
<evidence type="ECO:0000313" key="3">
    <source>
        <dbReference type="EMBL" id="EEG92543.1"/>
    </source>
</evidence>
<feature type="transmembrane region" description="Helical" evidence="2">
    <location>
        <begin position="161"/>
        <end position="179"/>
    </location>
</feature>
<dbReference type="InterPro" id="IPR053160">
    <property type="entry name" value="MFS_DHA3_Transporter"/>
</dbReference>
<organism evidence="3 4">
    <name type="scientific">Roseburia inulinivorans DSM 16841</name>
    <dbReference type="NCBI Taxonomy" id="622312"/>
    <lineage>
        <taxon>Bacteria</taxon>
        <taxon>Bacillati</taxon>
        <taxon>Bacillota</taxon>
        <taxon>Clostridia</taxon>
        <taxon>Lachnospirales</taxon>
        <taxon>Lachnospiraceae</taxon>
        <taxon>Roseburia</taxon>
    </lineage>
</organism>
<accession>C0FXV9</accession>
<feature type="transmembrane region" description="Helical" evidence="2">
    <location>
        <begin position="279"/>
        <end position="309"/>
    </location>
</feature>
<feature type="transmembrane region" description="Helical" evidence="2">
    <location>
        <begin position="205"/>
        <end position="227"/>
    </location>
</feature>
<keyword evidence="2" id="KW-0812">Transmembrane</keyword>
<feature type="transmembrane region" description="Helical" evidence="2">
    <location>
        <begin position="362"/>
        <end position="382"/>
    </location>
</feature>
<dbReference type="SUPFAM" id="SSF103473">
    <property type="entry name" value="MFS general substrate transporter"/>
    <property type="match status" value="1"/>
</dbReference>
<dbReference type="Proteomes" id="UP000003561">
    <property type="component" value="Unassembled WGS sequence"/>
</dbReference>
<name>C0FXV9_9FIRM</name>
<evidence type="ECO:0000256" key="1">
    <source>
        <dbReference type="ARBA" id="ARBA00004651"/>
    </source>
</evidence>
<dbReference type="Pfam" id="PF07690">
    <property type="entry name" value="MFS_1"/>
    <property type="match status" value="1"/>
</dbReference>
<protein>
    <submittedName>
        <fullName evidence="3">Transporter, major facilitator family protein</fullName>
    </submittedName>
</protein>
<dbReference type="Gene3D" id="1.20.1250.20">
    <property type="entry name" value="MFS general substrate transporter like domains"/>
    <property type="match status" value="2"/>
</dbReference>
<feature type="transmembrane region" description="Helical" evidence="2">
    <location>
        <begin position="104"/>
        <end position="122"/>
    </location>
</feature>
<sequence length="386" mass="41916">MKKLKFDSYDGVCFLNGLVFFAPVALLVRTQAGVSEHVFFILQALLSGVIFLGEIPTGFITDKIGYRKSLILAQVLLFGARSLLLAAFVSRSLALFVVEAVVEGIAACFTSGTGSAYLYALYGENGYLAKTAHAGNFGTAGFIISTVAYAGIYKISGMEGLLITTVVMDIIAVVCSFFLRSESSKTIIADRKEVQILAIFKNKKAFLFVISLAIFSIAWLLINFFYVEKLENCGLPVEWMSLIILSYSAVQMLAEPILGKLSDGKNGKSSREKLPAVTAATAGVAFLLFGVVKFRAAVLLLMLILPLLLNLPEYLLMNLENQFVDEAECGSQRAATLSVLNMGVNLVEILTLSASAFLTKIGIQWCFVFVGCFLMAIALLFARIQK</sequence>
<feature type="transmembrane region" description="Helical" evidence="2">
    <location>
        <begin position="134"/>
        <end position="155"/>
    </location>
</feature>
<evidence type="ECO:0000313" key="4">
    <source>
        <dbReference type="Proteomes" id="UP000003561"/>
    </source>
</evidence>
<dbReference type="InterPro" id="IPR011701">
    <property type="entry name" value="MFS"/>
</dbReference>
<dbReference type="GO" id="GO:0005886">
    <property type="term" value="C:plasma membrane"/>
    <property type="evidence" value="ECO:0007669"/>
    <property type="project" value="UniProtKB-SubCell"/>
</dbReference>
<comment type="caution">
    <text evidence="3">The sequence shown here is derived from an EMBL/GenBank/DDBJ whole genome shotgun (WGS) entry which is preliminary data.</text>
</comment>
<proteinExistence type="predicted"/>
<feature type="transmembrane region" description="Helical" evidence="2">
    <location>
        <begin position="12"/>
        <end position="32"/>
    </location>
</feature>
<dbReference type="GeneID" id="75161545"/>
<feature type="transmembrane region" description="Helical" evidence="2">
    <location>
        <begin position="38"/>
        <end position="59"/>
    </location>
</feature>